<dbReference type="PANTHER" id="PTHR30288">
    <property type="entry name" value="FLAGELLAR CAP/ASSEMBLY PROTEIN FLID"/>
    <property type="match status" value="1"/>
</dbReference>
<keyword evidence="8" id="KW-0282">Flagellum</keyword>
<reference evidence="9" key="1">
    <citation type="journal article" date="2019" name="Int. J. Syst. Evol. Microbiol.">
        <title>The Global Catalogue of Microorganisms (GCM) 10K type strain sequencing project: providing services to taxonomists for standard genome sequencing and annotation.</title>
        <authorList>
            <consortium name="The Broad Institute Genomics Platform"/>
            <consortium name="The Broad Institute Genome Sequencing Center for Infectious Disease"/>
            <person name="Wu L."/>
            <person name="Ma J."/>
        </authorList>
    </citation>
    <scope>NUCLEOTIDE SEQUENCE [LARGE SCALE GENOMIC DNA]</scope>
    <source>
        <strain evidence="9">NBRC 103632</strain>
    </source>
</reference>
<organism evidence="8 9">
    <name type="scientific">Sphingobium tyrosinilyticum</name>
    <dbReference type="NCBI Taxonomy" id="2715436"/>
    <lineage>
        <taxon>Bacteria</taxon>
        <taxon>Pseudomonadati</taxon>
        <taxon>Pseudomonadota</taxon>
        <taxon>Alphaproteobacteria</taxon>
        <taxon>Sphingomonadales</taxon>
        <taxon>Sphingomonadaceae</taxon>
        <taxon>Sphingobium</taxon>
    </lineage>
</organism>
<keyword evidence="9" id="KW-1185">Reference proteome</keyword>
<evidence type="ECO:0000256" key="1">
    <source>
        <dbReference type="ARBA" id="ARBA00009764"/>
    </source>
</evidence>
<keyword evidence="3 5" id="KW-0175">Coiled coil</keyword>
<accession>A0ABV9EWU2</accession>
<dbReference type="Pfam" id="PF02465">
    <property type="entry name" value="FliD_N"/>
    <property type="match status" value="1"/>
</dbReference>
<evidence type="ECO:0000256" key="2">
    <source>
        <dbReference type="ARBA" id="ARBA00011255"/>
    </source>
</evidence>
<comment type="subunit">
    <text evidence="2 5">Homopentamer.</text>
</comment>
<dbReference type="PANTHER" id="PTHR30288:SF0">
    <property type="entry name" value="FLAGELLAR HOOK-ASSOCIATED PROTEIN 2"/>
    <property type="match status" value="1"/>
</dbReference>
<dbReference type="InterPro" id="IPR040026">
    <property type="entry name" value="FliD"/>
</dbReference>
<comment type="function">
    <text evidence="5">Required for morphogenesis and for the elongation of the flagellar filament by facilitating polymerization of the flagellin monomers at the tip of growing filament. Forms a capping structure, which prevents flagellin subunits (transported through the central channel of the flagellum) from leaking out without polymerization at the distal end.</text>
</comment>
<comment type="subcellular location">
    <subcellularLocation>
        <location evidence="5">Secreted</location>
    </subcellularLocation>
    <subcellularLocation>
        <location evidence="5">Bacterial flagellum</location>
    </subcellularLocation>
</comment>
<comment type="caution">
    <text evidence="8">The sequence shown here is derived from an EMBL/GenBank/DDBJ whole genome shotgun (WGS) entry which is preliminary data.</text>
</comment>
<feature type="domain" description="Flagellar hook-associated protein 2 C-terminal" evidence="7">
    <location>
        <begin position="222"/>
        <end position="446"/>
    </location>
</feature>
<dbReference type="RefSeq" id="WP_380802268.1">
    <property type="nucleotide sequence ID" value="NZ_JBHSFZ010000003.1"/>
</dbReference>
<proteinExistence type="inferred from homology"/>
<feature type="coiled-coil region" evidence="5">
    <location>
        <begin position="401"/>
        <end position="439"/>
    </location>
</feature>
<evidence type="ECO:0000259" key="7">
    <source>
        <dbReference type="Pfam" id="PF07195"/>
    </source>
</evidence>
<protein>
    <recommendedName>
        <fullName evidence="5">Flagellar hook-associated protein 2</fullName>
        <shortName evidence="5">HAP2</shortName>
    </recommendedName>
    <alternativeName>
        <fullName evidence="5">Flagellar cap protein</fullName>
    </alternativeName>
</protein>
<dbReference type="InterPro" id="IPR010810">
    <property type="entry name" value="Flagellin_hook_IN_motif"/>
</dbReference>
<keyword evidence="8" id="KW-0969">Cilium</keyword>
<keyword evidence="4 5" id="KW-0975">Bacterial flagellum</keyword>
<evidence type="ECO:0000256" key="3">
    <source>
        <dbReference type="ARBA" id="ARBA00023054"/>
    </source>
</evidence>
<dbReference type="InterPro" id="IPR003481">
    <property type="entry name" value="FliD_N"/>
</dbReference>
<dbReference type="Pfam" id="PF07195">
    <property type="entry name" value="FliD_C"/>
    <property type="match status" value="1"/>
</dbReference>
<keyword evidence="5" id="KW-0964">Secreted</keyword>
<dbReference type="EMBL" id="JBHSFZ010000003">
    <property type="protein sequence ID" value="MFC4592955.1"/>
    <property type="molecule type" value="Genomic_DNA"/>
</dbReference>
<gene>
    <name evidence="8" type="primary">fliD</name>
    <name evidence="8" type="ORF">ACFO3E_01925</name>
</gene>
<dbReference type="InterPro" id="IPR010809">
    <property type="entry name" value="FliD_C"/>
</dbReference>
<dbReference type="Proteomes" id="UP001595957">
    <property type="component" value="Unassembled WGS sequence"/>
</dbReference>
<evidence type="ECO:0000256" key="5">
    <source>
        <dbReference type="RuleBase" id="RU362066"/>
    </source>
</evidence>
<feature type="domain" description="Flagellar hook-associated protein 2 N-terminal" evidence="6">
    <location>
        <begin position="16"/>
        <end position="113"/>
    </location>
</feature>
<evidence type="ECO:0000313" key="8">
    <source>
        <dbReference type="EMBL" id="MFC4592955.1"/>
    </source>
</evidence>
<evidence type="ECO:0000256" key="4">
    <source>
        <dbReference type="ARBA" id="ARBA00023143"/>
    </source>
</evidence>
<evidence type="ECO:0000313" key="9">
    <source>
        <dbReference type="Proteomes" id="UP001595957"/>
    </source>
</evidence>
<sequence>MTSVSGSIATALGIGSGIDTSALVTSLVSAARDPKQKVITDRQTTNNARISALGSASSSLDTFADALNSLLAGTGFAGSPASNDPSIAAVSLLPGGVPKLPAQLEVRQLAAAQTISSAPVVGATASTQLGAGSFSLKVGAGAAVPITLAANATYADLAAAINAAGTGVTASVITDNQGTRLVMKGATGAANSFTFTNTSANTALDAFTWDGATGGMTRQVQAKDAIILLDGVEQHYSSNTVDTAIANLRIDLNKAAPGTSVTLASTEPTTSMRDLMVEFVDAYNTLMKALNSATAKGADSSSAGVLNGEASIRDMKRQLSQMTSTVLATSGTYKTLSSIGVSTNRDGTLKLDTEALDKALVADAAGITRMLNPAVKSDTTPGLAGLMDSVRDKIQQKDGPLATAKAKYEKLGDDLKEQLDKLNDQMTDYQAQLSKVYTAMEKRLSAFKATQTYLEQQVAMWTKSDN</sequence>
<name>A0ABV9EWU2_9SPHN</name>
<dbReference type="Pfam" id="PF07196">
    <property type="entry name" value="Flagellin_IN"/>
    <property type="match status" value="1"/>
</dbReference>
<evidence type="ECO:0000259" key="6">
    <source>
        <dbReference type="Pfam" id="PF02465"/>
    </source>
</evidence>
<comment type="similarity">
    <text evidence="1 5">Belongs to the FliD family.</text>
</comment>
<keyword evidence="8" id="KW-0966">Cell projection</keyword>